<name>A0A2T5IX28_9GAMM</name>
<accession>A0A2T5IX28</accession>
<keyword evidence="2" id="KW-1185">Reference proteome</keyword>
<dbReference type="AlphaFoldDB" id="A0A2T5IX28"/>
<comment type="caution">
    <text evidence="1">The sequence shown here is derived from an EMBL/GenBank/DDBJ whole genome shotgun (WGS) entry which is preliminary data.</text>
</comment>
<dbReference type="PANTHER" id="PTHR41532:SF1">
    <property type="entry name" value="FIXS PROTEIN"/>
    <property type="match status" value="1"/>
</dbReference>
<dbReference type="Proteomes" id="UP000244223">
    <property type="component" value="Unassembled WGS sequence"/>
</dbReference>
<dbReference type="Pfam" id="PF03597">
    <property type="entry name" value="FixS"/>
    <property type="match status" value="1"/>
</dbReference>
<gene>
    <name evidence="1" type="ORF">C8N29_11119</name>
</gene>
<dbReference type="NCBIfam" id="TIGR00847">
    <property type="entry name" value="ccoS"/>
    <property type="match status" value="1"/>
</dbReference>
<evidence type="ECO:0000313" key="1">
    <source>
        <dbReference type="EMBL" id="PTQ88498.1"/>
    </source>
</evidence>
<evidence type="ECO:0000313" key="2">
    <source>
        <dbReference type="Proteomes" id="UP000244223"/>
    </source>
</evidence>
<dbReference type="InterPro" id="IPR004714">
    <property type="entry name" value="Cyt_oxidase_maturation_cbb3"/>
</dbReference>
<dbReference type="PANTHER" id="PTHR41532">
    <property type="entry name" value="FIXS PROTEIN"/>
    <property type="match status" value="1"/>
</dbReference>
<dbReference type="EMBL" id="QAON01000011">
    <property type="protein sequence ID" value="PTQ88498.1"/>
    <property type="molecule type" value="Genomic_DNA"/>
</dbReference>
<reference evidence="1 2" key="1">
    <citation type="submission" date="2018-04" db="EMBL/GenBank/DDBJ databases">
        <title>Genomic Encyclopedia of Archaeal and Bacterial Type Strains, Phase II (KMG-II): from individual species to whole genera.</title>
        <authorList>
            <person name="Goeker M."/>
        </authorList>
    </citation>
    <scope>NUCLEOTIDE SEQUENCE [LARGE SCALE GENOMIC DNA]</scope>
    <source>
        <strain evidence="1 2">DSM 5822</strain>
    </source>
</reference>
<protein>
    <submittedName>
        <fullName evidence="1">Cbb3-type cytochrome oxidase maturation protein</fullName>
    </submittedName>
</protein>
<sequence>MLVSLSVVLLAGAIWGILWAVKSDQFEDLEGPAKRIILDDRELTRQHHD</sequence>
<proteinExistence type="predicted"/>
<organism evidence="1 2">
    <name type="scientific">Agitococcus lubricus</name>
    <dbReference type="NCBI Taxonomy" id="1077255"/>
    <lineage>
        <taxon>Bacteria</taxon>
        <taxon>Pseudomonadati</taxon>
        <taxon>Pseudomonadota</taxon>
        <taxon>Gammaproteobacteria</taxon>
        <taxon>Moraxellales</taxon>
        <taxon>Moraxellaceae</taxon>
        <taxon>Agitococcus</taxon>
    </lineage>
</organism>